<comment type="caution">
    <text evidence="1">The sequence shown here is derived from an EMBL/GenBank/DDBJ whole genome shotgun (WGS) entry which is preliminary data.</text>
</comment>
<dbReference type="AlphaFoldDB" id="A0A8S9IKI5"/>
<evidence type="ECO:0000313" key="1">
    <source>
        <dbReference type="EMBL" id="KAF2569925.1"/>
    </source>
</evidence>
<proteinExistence type="predicted"/>
<evidence type="ECO:0000313" key="2">
    <source>
        <dbReference type="Proteomes" id="UP000712281"/>
    </source>
</evidence>
<dbReference type="Proteomes" id="UP000712281">
    <property type="component" value="Unassembled WGS sequence"/>
</dbReference>
<sequence length="81" mass="9105">MPDRSVVGWILRDGKGEMKCLREASSISSFNSADNSCWSPPYDSNPPPYQTHALPHSPQFLTFPRKTALLPRTMLTRSVEV</sequence>
<organism evidence="1 2">
    <name type="scientific">Brassica cretica</name>
    <name type="common">Mustard</name>
    <dbReference type="NCBI Taxonomy" id="69181"/>
    <lineage>
        <taxon>Eukaryota</taxon>
        <taxon>Viridiplantae</taxon>
        <taxon>Streptophyta</taxon>
        <taxon>Embryophyta</taxon>
        <taxon>Tracheophyta</taxon>
        <taxon>Spermatophyta</taxon>
        <taxon>Magnoliopsida</taxon>
        <taxon>eudicotyledons</taxon>
        <taxon>Gunneridae</taxon>
        <taxon>Pentapetalae</taxon>
        <taxon>rosids</taxon>
        <taxon>malvids</taxon>
        <taxon>Brassicales</taxon>
        <taxon>Brassicaceae</taxon>
        <taxon>Brassiceae</taxon>
        <taxon>Brassica</taxon>
    </lineage>
</organism>
<protein>
    <submittedName>
        <fullName evidence="1">Uncharacterized protein</fullName>
    </submittedName>
</protein>
<accession>A0A8S9IKI5</accession>
<gene>
    <name evidence="1" type="ORF">F2Q68_00026878</name>
</gene>
<dbReference type="EMBL" id="QGKW02001911">
    <property type="protein sequence ID" value="KAF2569925.1"/>
    <property type="molecule type" value="Genomic_DNA"/>
</dbReference>
<reference evidence="1" key="1">
    <citation type="submission" date="2019-12" db="EMBL/GenBank/DDBJ databases">
        <title>Genome sequencing and annotation of Brassica cretica.</title>
        <authorList>
            <person name="Studholme D.J."/>
            <person name="Sarris P.F."/>
        </authorList>
    </citation>
    <scope>NUCLEOTIDE SEQUENCE</scope>
    <source>
        <strain evidence="1">PFS-001/15</strain>
        <tissue evidence="1">Leaf</tissue>
    </source>
</reference>
<name>A0A8S9IKI5_BRACR</name>